<dbReference type="PANTHER" id="PTHR38340:SF1">
    <property type="entry name" value="S-LAYER PROTEIN"/>
    <property type="match status" value="1"/>
</dbReference>
<proteinExistence type="predicted"/>
<organism evidence="3 4">
    <name type="scientific">Tychonema bourrellyi FEM_GT703</name>
    <dbReference type="NCBI Taxonomy" id="2040638"/>
    <lineage>
        <taxon>Bacteria</taxon>
        <taxon>Bacillati</taxon>
        <taxon>Cyanobacteriota</taxon>
        <taxon>Cyanophyceae</taxon>
        <taxon>Oscillatoriophycideae</taxon>
        <taxon>Oscillatoriales</taxon>
        <taxon>Microcoleaceae</taxon>
        <taxon>Tychonema</taxon>
    </lineage>
</organism>
<dbReference type="EMBL" id="NXIB02000178">
    <property type="protein sequence ID" value="PHX53554.1"/>
    <property type="molecule type" value="Genomic_DNA"/>
</dbReference>
<dbReference type="InterPro" id="IPR018511">
    <property type="entry name" value="Hemolysin-typ_Ca-bd_CS"/>
</dbReference>
<accession>A0A2G4EVJ4</accession>
<dbReference type="AlphaFoldDB" id="A0A2G4EVJ4"/>
<dbReference type="OrthoDB" id="455796at2"/>
<evidence type="ECO:0000256" key="1">
    <source>
        <dbReference type="ARBA" id="ARBA00004613"/>
    </source>
</evidence>
<evidence type="ECO:0000256" key="2">
    <source>
        <dbReference type="ARBA" id="ARBA00022525"/>
    </source>
</evidence>
<keyword evidence="2" id="KW-0964">Secreted</keyword>
<dbReference type="InterPro" id="IPR001343">
    <property type="entry name" value="Hemolysn_Ca-bd"/>
</dbReference>
<evidence type="ECO:0000313" key="4">
    <source>
        <dbReference type="Proteomes" id="UP000226442"/>
    </source>
</evidence>
<name>A0A2G4EVJ4_9CYAN</name>
<dbReference type="PRINTS" id="PR00313">
    <property type="entry name" value="CABNDNGRPT"/>
</dbReference>
<dbReference type="Pfam" id="PF00353">
    <property type="entry name" value="HemolysinCabind"/>
    <property type="match status" value="3"/>
</dbReference>
<dbReference type="GO" id="GO:0005576">
    <property type="term" value="C:extracellular region"/>
    <property type="evidence" value="ECO:0007669"/>
    <property type="project" value="UniProtKB-SubCell"/>
</dbReference>
<protein>
    <submittedName>
        <fullName evidence="3">Calcium-binding protein</fullName>
    </submittedName>
</protein>
<reference evidence="3" key="1">
    <citation type="submission" date="2017-10" db="EMBL/GenBank/DDBJ databases">
        <title>Draft genome sequence of the planktic cyanobacteria Tychonema bourrellyi isolated from alpine lentic freshwater.</title>
        <authorList>
            <person name="Tett A."/>
            <person name="Armanini F."/>
            <person name="Asnicar F."/>
            <person name="Boscaini A."/>
            <person name="Pasolli E."/>
            <person name="Zolfo M."/>
            <person name="Donati C."/>
            <person name="Salmaso N."/>
            <person name="Segata N."/>
        </authorList>
    </citation>
    <scope>NUCLEOTIDE SEQUENCE</scope>
    <source>
        <strain evidence="3">FEM_GT703</strain>
    </source>
</reference>
<dbReference type="PANTHER" id="PTHR38340">
    <property type="entry name" value="S-LAYER PROTEIN"/>
    <property type="match status" value="1"/>
</dbReference>
<dbReference type="Proteomes" id="UP000226442">
    <property type="component" value="Unassembled WGS sequence"/>
</dbReference>
<dbReference type="InterPro" id="IPR011049">
    <property type="entry name" value="Serralysin-like_metalloprot_C"/>
</dbReference>
<dbReference type="GO" id="GO:0005509">
    <property type="term" value="F:calcium ion binding"/>
    <property type="evidence" value="ECO:0007669"/>
    <property type="project" value="InterPro"/>
</dbReference>
<keyword evidence="4" id="KW-1185">Reference proteome</keyword>
<dbReference type="SUPFAM" id="SSF51120">
    <property type="entry name" value="beta-Roll"/>
    <property type="match status" value="2"/>
</dbReference>
<comment type="subcellular location">
    <subcellularLocation>
        <location evidence="1">Secreted</location>
    </subcellularLocation>
</comment>
<dbReference type="InterPro" id="IPR050557">
    <property type="entry name" value="RTX_toxin/Mannuronan_C5-epim"/>
</dbReference>
<gene>
    <name evidence="3" type="ORF">CP500_020855</name>
</gene>
<sequence>MVLTVNNLSGDLTGFPVFAGGGPRFLGFATADDIDVKEGDLSSFTWGVWGLDGNDTIAGSSDDNERLLGNNGNDVIAGGGGNDIIYGGKDNDILDGNENNDVVRGDAGNDVIFGGPGNDLLRGGQGDDDLDGNDGNDFLAGDRGIDVLTGGPGADIFLVRSNDEGLGVDQADVITDFSFDEGDRIALPDGLTELDLLFPDDNLISYENDGIINDMVIRNRSNGQILGVFLNNSNFDLIGSFESASPFALAINGSQFQFLA</sequence>
<dbReference type="PROSITE" id="PS00330">
    <property type="entry name" value="HEMOLYSIN_CALCIUM"/>
    <property type="match status" value="1"/>
</dbReference>
<comment type="caution">
    <text evidence="3">The sequence shown here is derived from an EMBL/GenBank/DDBJ whole genome shotgun (WGS) entry which is preliminary data.</text>
</comment>
<dbReference type="Gene3D" id="2.150.10.10">
    <property type="entry name" value="Serralysin-like metalloprotease, C-terminal"/>
    <property type="match status" value="2"/>
</dbReference>
<dbReference type="RefSeq" id="WP_096828108.1">
    <property type="nucleotide sequence ID" value="NZ_NXIB02000178.1"/>
</dbReference>
<evidence type="ECO:0000313" key="3">
    <source>
        <dbReference type="EMBL" id="PHX53554.1"/>
    </source>
</evidence>